<dbReference type="AlphaFoldDB" id="A0A3M9MMX0"/>
<proteinExistence type="predicted"/>
<sequence length="169" mass="18801">MGKGYPVPGHTVSIVTDVLRQRGASLHEAAEIYAKTGIVHRDAIIVLWKMKFHYNLMRPVTYINRFIDPNWQTLVPTPPYPEYPSALSYIVGGVMQVLTRELGNNIPVTDNTYTWNGSAARQYPSFSSLAAEVALSRVYAGIHYKIAVDEGLRLGKILGDRAADIRLGQ</sequence>
<comment type="caution">
    <text evidence="1">The sequence shown here is derived from an EMBL/GenBank/DDBJ whole genome shotgun (WGS) entry which is preliminary data.</text>
</comment>
<dbReference type="InterPro" id="IPR036938">
    <property type="entry name" value="PAP2/HPO_sf"/>
</dbReference>
<gene>
    <name evidence="1" type="ORF">EFB08_14395</name>
</gene>
<dbReference type="InterPro" id="IPR052559">
    <property type="entry name" value="V-haloperoxidase"/>
</dbReference>
<protein>
    <submittedName>
        <fullName evidence="1">Phosphatase PAP2 family protein</fullName>
    </submittedName>
</protein>
<dbReference type="CDD" id="cd03398">
    <property type="entry name" value="PAP2_haloperoxidase"/>
    <property type="match status" value="1"/>
</dbReference>
<organism evidence="1 2">
    <name type="scientific">Rufibacter latericius</name>
    <dbReference type="NCBI Taxonomy" id="2487040"/>
    <lineage>
        <taxon>Bacteria</taxon>
        <taxon>Pseudomonadati</taxon>
        <taxon>Bacteroidota</taxon>
        <taxon>Cytophagia</taxon>
        <taxon>Cytophagales</taxon>
        <taxon>Hymenobacteraceae</taxon>
        <taxon>Rufibacter</taxon>
    </lineage>
</organism>
<keyword evidence="2" id="KW-1185">Reference proteome</keyword>
<dbReference type="SUPFAM" id="SSF48317">
    <property type="entry name" value="Acid phosphatase/Vanadium-dependent haloperoxidase"/>
    <property type="match status" value="1"/>
</dbReference>
<reference evidence="1 2" key="1">
    <citation type="submission" date="2018-11" db="EMBL/GenBank/DDBJ databases">
        <title>Rufibacter latericius sp. nov., isolated from water in Baiyang Lake.</title>
        <authorList>
            <person name="Yang Y."/>
        </authorList>
    </citation>
    <scope>NUCLEOTIDE SEQUENCE [LARGE SCALE GENOMIC DNA]</scope>
    <source>
        <strain evidence="1 2">R-22-1c-1</strain>
    </source>
</reference>
<dbReference type="Proteomes" id="UP000272117">
    <property type="component" value="Unassembled WGS sequence"/>
</dbReference>
<evidence type="ECO:0000313" key="2">
    <source>
        <dbReference type="Proteomes" id="UP000272117"/>
    </source>
</evidence>
<dbReference type="Gene3D" id="1.10.606.20">
    <property type="match status" value="1"/>
</dbReference>
<name>A0A3M9MMX0_9BACT</name>
<evidence type="ECO:0000313" key="1">
    <source>
        <dbReference type="EMBL" id="RNI26018.1"/>
    </source>
</evidence>
<dbReference type="PANTHER" id="PTHR34599">
    <property type="entry name" value="PEROXIDASE-RELATED"/>
    <property type="match status" value="1"/>
</dbReference>
<dbReference type="EMBL" id="RJJD01000008">
    <property type="protein sequence ID" value="RNI26018.1"/>
    <property type="molecule type" value="Genomic_DNA"/>
</dbReference>
<accession>A0A3M9MMX0</accession>
<dbReference type="PANTHER" id="PTHR34599:SF1">
    <property type="entry name" value="PHOSPHATIDIC ACID PHOSPHATASE TYPE 2_HALOPEROXIDASE DOMAIN-CONTAINING PROTEIN"/>
    <property type="match status" value="1"/>
</dbReference>